<organism evidence="1 2">
    <name type="scientific">Kosakonia sacchari</name>
    <dbReference type="NCBI Taxonomy" id="1158459"/>
    <lineage>
        <taxon>Bacteria</taxon>
        <taxon>Pseudomonadati</taxon>
        <taxon>Pseudomonadota</taxon>
        <taxon>Gammaproteobacteria</taxon>
        <taxon>Enterobacterales</taxon>
        <taxon>Enterobacteriaceae</taxon>
        <taxon>Kosakonia</taxon>
    </lineage>
</organism>
<name>A0A1G4XZE7_9ENTR</name>
<dbReference type="Proteomes" id="UP000183569">
    <property type="component" value="Unassembled WGS sequence"/>
</dbReference>
<dbReference type="AlphaFoldDB" id="A0A1G4XZE7"/>
<protein>
    <submittedName>
        <fullName evidence="1">Uncharacterized protein</fullName>
    </submittedName>
</protein>
<sequence>MVIDIQERITKIFETGIYYHAALQKYKSQVEGIDYLEKMVMQSSIPAKTDLWNAINLYLIEHHPYKAQQIYFVLAGKAAHTDIPRYVRMMKLDRNLVLSLDILSEAFRNKLSAESLLENYFSVHHLTKGFTVFDEQALADILQKLRPLELIRKNNLLFCNRISCQIDKQSGYISVYYDDKKTSFRQALKWAVAVVGKQDGLTTLSEGKTALTLKSCAGILAAFAFESQRKTLGIGKQQFFKQLCDKYPYETEVGFADTRFITRAQEKIDEIKNVITQFYEINKEDKAREVFSFSEQPQIESLDNVDPHTRLKSALSIYVNYHAWFLADPELFRALYTIRTAIDTDLQGCKRNEAQRNSDLLSILNGMNIFDDPDVAAIKQKYAAVLEKLNELSPGFKSWGYFFCEDFVPSLPGTIVLFSQLKKSCGDDFSQLTHADISPEKIHIDLKKAIVINMLLPQQNMFTAAGYGAGNPAKIVPHNNKEDVVGNIQAALDLFDGHLLRHYLSHVTLDNKLKKLEELLWGMHYHYEKAWGAVKITDDKCLQQIDAWYDEPVSVSRFQQGKKSARELINSFMLPMKNAGGH</sequence>
<proteinExistence type="predicted"/>
<reference evidence="1 2" key="1">
    <citation type="submission" date="2016-10" db="EMBL/GenBank/DDBJ databases">
        <authorList>
            <person name="Varghese N."/>
            <person name="Submissions S."/>
        </authorList>
    </citation>
    <scope>NUCLEOTIDE SEQUENCE [LARGE SCALE GENOMIC DNA]</scope>
    <source>
        <strain evidence="1 2">CGMCC 1.12102</strain>
    </source>
</reference>
<comment type="caution">
    <text evidence="1">The sequence shown here is derived from an EMBL/GenBank/DDBJ whole genome shotgun (WGS) entry which is preliminary data.</text>
</comment>
<evidence type="ECO:0000313" key="1">
    <source>
        <dbReference type="EMBL" id="SCX46480.1"/>
    </source>
</evidence>
<accession>A0A1G4XZE7</accession>
<dbReference type="EMBL" id="FMUI01000004">
    <property type="protein sequence ID" value="SCX46480.1"/>
    <property type="molecule type" value="Genomic_DNA"/>
</dbReference>
<gene>
    <name evidence="1" type="ORF">SAMN02927897_01637</name>
</gene>
<evidence type="ECO:0000313" key="2">
    <source>
        <dbReference type="Proteomes" id="UP000183569"/>
    </source>
</evidence>